<dbReference type="STRING" id="112904.BH747_06025"/>
<dbReference type="Proteomes" id="UP000192477">
    <property type="component" value="Unassembled WGS sequence"/>
</dbReference>
<keyword evidence="1" id="KW-0812">Transmembrane</keyword>
<evidence type="ECO:0008006" key="4">
    <source>
        <dbReference type="Google" id="ProtNLM"/>
    </source>
</evidence>
<evidence type="ECO:0000313" key="3">
    <source>
        <dbReference type="Proteomes" id="UP000192477"/>
    </source>
</evidence>
<comment type="caution">
    <text evidence="2">The sequence shown here is derived from an EMBL/GenBank/DDBJ whole genome shotgun (WGS) entry which is preliminary data.</text>
</comment>
<proteinExistence type="predicted"/>
<evidence type="ECO:0000313" key="2">
    <source>
        <dbReference type="EMBL" id="OQO70637.1"/>
    </source>
</evidence>
<dbReference type="EMBL" id="MJEA01000004">
    <property type="protein sequence ID" value="OQO70637.1"/>
    <property type="molecule type" value="Genomic_DNA"/>
</dbReference>
<name>A0A1V8YMH2_9ENTE</name>
<feature type="transmembrane region" description="Helical" evidence="1">
    <location>
        <begin position="75"/>
        <end position="98"/>
    </location>
</feature>
<dbReference type="Pfam" id="PF19478">
    <property type="entry name" value="TrbL_2"/>
    <property type="match status" value="1"/>
</dbReference>
<protein>
    <recommendedName>
        <fullName evidence="4">TrbL/VirB6 plasmid conjugal transfer protein</fullName>
    </recommendedName>
</protein>
<keyword evidence="1" id="KW-0472">Membrane</keyword>
<feature type="transmembrane region" description="Helical" evidence="1">
    <location>
        <begin position="211"/>
        <end position="233"/>
    </location>
</feature>
<evidence type="ECO:0000256" key="1">
    <source>
        <dbReference type="SAM" id="Phobius"/>
    </source>
</evidence>
<accession>A0A1V8YMH2</accession>
<reference evidence="2 3" key="1">
    <citation type="journal article" date="2017" name="BMC Microbiol.">
        <title>Comparative genomics of Enterococcus spp. isolated from bovine feces.</title>
        <authorList>
            <person name="Beukers A.G."/>
            <person name="Zaheer R."/>
            <person name="Goji N."/>
            <person name="Amoako K.K."/>
            <person name="Chaves A.V."/>
            <person name="Ward M.P."/>
            <person name="McAllister T.A."/>
        </authorList>
    </citation>
    <scope>NUCLEOTIDE SEQUENCE [LARGE SCALE GENOMIC DNA]</scope>
    <source>
        <strain evidence="2 3">F1129D 143</strain>
    </source>
</reference>
<dbReference type="AlphaFoldDB" id="A0A1V8YMH2"/>
<keyword evidence="1" id="KW-1133">Transmembrane helix</keyword>
<gene>
    <name evidence="2" type="ORF">BH747_06025</name>
</gene>
<feature type="transmembrane region" description="Helical" evidence="1">
    <location>
        <begin position="245"/>
        <end position="265"/>
    </location>
</feature>
<feature type="transmembrane region" description="Helical" evidence="1">
    <location>
        <begin position="43"/>
        <end position="63"/>
    </location>
</feature>
<feature type="transmembrane region" description="Helical" evidence="1">
    <location>
        <begin position="151"/>
        <end position="176"/>
    </location>
</feature>
<organism evidence="2 3">
    <name type="scientific">Enterococcus villorum</name>
    <dbReference type="NCBI Taxonomy" id="112904"/>
    <lineage>
        <taxon>Bacteria</taxon>
        <taxon>Bacillati</taxon>
        <taxon>Bacillota</taxon>
        <taxon>Bacilli</taxon>
        <taxon>Lactobacillales</taxon>
        <taxon>Enterococcaceae</taxon>
        <taxon>Enterococcus</taxon>
    </lineage>
</organism>
<dbReference type="InterPro" id="IPR045798">
    <property type="entry name" value="TrbL_Firmicutes"/>
</dbReference>
<sequence length="277" mass="31068">MDGAIEFLLQTIADQLNFSNDPKNSLLQNLETYLPDIYQYSELIMDIVVKPVAYSVLGFLLLLEFQQIAQKIYGNYSGFAGFDLFFPLFIKLGISMLVMRNLTIFIHTIVEISTFISNGISQIGIPEGSSQAFELLSVMENIYHLGFFEKLTLLIILLIPLILSVLTSVLAKVIIFLRFFEIYLYFSVSPLPLVTFLHEDISQIGKNFFRLVCASSLQGVLLFIILSLHPLFIQTVFSLDESQGLIAVISGITGNCMTLCASLFYTNKWAKNIIAAA</sequence>